<keyword evidence="6" id="KW-1185">Reference proteome</keyword>
<sequence>MEERGPSGRAPSDKTVQDFVGRRNSGIETGGKGDIAAPGATLKEHHEDITLCLCQILKNKSAEGGEIISPAPFTLAASLRGGKIIGCRSFTHLCYAIGC</sequence>
<gene>
    <name evidence="3" type="ORF">AVEN_108167_1</name>
    <name evidence="4" type="ORF">AVEN_193222_1</name>
    <name evidence="2" type="ORF">AVEN_90121_1</name>
    <name evidence="5" type="ORF">AVEN_96172_1</name>
</gene>
<evidence type="ECO:0000256" key="1">
    <source>
        <dbReference type="SAM" id="MobiDB-lite"/>
    </source>
</evidence>
<reference evidence="2 6" key="1">
    <citation type="journal article" date="2019" name="Sci. Rep.">
        <title>Orb-weaving spider Araneus ventricosus genome elucidates the spidroin gene catalogue.</title>
        <authorList>
            <person name="Kono N."/>
            <person name="Nakamura H."/>
            <person name="Ohtoshi R."/>
            <person name="Moran D.A.P."/>
            <person name="Shinohara A."/>
            <person name="Yoshida Y."/>
            <person name="Fujiwara M."/>
            <person name="Mori M."/>
            <person name="Tomita M."/>
            <person name="Arakawa K."/>
        </authorList>
    </citation>
    <scope>NUCLEOTIDE SEQUENCE [LARGE SCALE GENOMIC DNA]</scope>
</reference>
<comment type="caution">
    <text evidence="2">The sequence shown here is derived from an EMBL/GenBank/DDBJ whole genome shotgun (WGS) entry which is preliminary data.</text>
</comment>
<accession>A0A4Y2V660</accession>
<feature type="compositionally biased region" description="Basic and acidic residues" evidence="1">
    <location>
        <begin position="1"/>
        <end position="16"/>
    </location>
</feature>
<dbReference type="Proteomes" id="UP000499080">
    <property type="component" value="Unassembled WGS sequence"/>
</dbReference>
<organism evidence="2 6">
    <name type="scientific">Araneus ventricosus</name>
    <name type="common">Orbweaver spider</name>
    <name type="synonym">Epeira ventricosa</name>
    <dbReference type="NCBI Taxonomy" id="182803"/>
    <lineage>
        <taxon>Eukaryota</taxon>
        <taxon>Metazoa</taxon>
        <taxon>Ecdysozoa</taxon>
        <taxon>Arthropoda</taxon>
        <taxon>Chelicerata</taxon>
        <taxon>Arachnida</taxon>
        <taxon>Araneae</taxon>
        <taxon>Araneomorphae</taxon>
        <taxon>Entelegynae</taxon>
        <taxon>Araneoidea</taxon>
        <taxon>Araneidae</taxon>
        <taxon>Araneus</taxon>
    </lineage>
</organism>
<proteinExistence type="predicted"/>
<evidence type="ECO:0000313" key="3">
    <source>
        <dbReference type="EMBL" id="GBO20005.1"/>
    </source>
</evidence>
<feature type="region of interest" description="Disordered" evidence="1">
    <location>
        <begin position="1"/>
        <end position="38"/>
    </location>
</feature>
<evidence type="ECO:0000313" key="5">
    <source>
        <dbReference type="EMBL" id="GBO20023.1"/>
    </source>
</evidence>
<dbReference type="EMBL" id="BGPR01043425">
    <property type="protein sequence ID" value="GBO20023.1"/>
    <property type="molecule type" value="Genomic_DNA"/>
</dbReference>
<dbReference type="EMBL" id="BGPR01043416">
    <property type="protein sequence ID" value="GBO20008.1"/>
    <property type="molecule type" value="Genomic_DNA"/>
</dbReference>
<name>A0A4Y2V660_ARAVE</name>
<evidence type="ECO:0000313" key="4">
    <source>
        <dbReference type="EMBL" id="GBO20008.1"/>
    </source>
</evidence>
<dbReference type="EMBL" id="BGPR01043414">
    <property type="protein sequence ID" value="GBO20005.1"/>
    <property type="molecule type" value="Genomic_DNA"/>
</dbReference>
<evidence type="ECO:0000313" key="2">
    <source>
        <dbReference type="EMBL" id="GBO20002.1"/>
    </source>
</evidence>
<dbReference type="EMBL" id="BGPR01043412">
    <property type="protein sequence ID" value="GBO20002.1"/>
    <property type="molecule type" value="Genomic_DNA"/>
</dbReference>
<dbReference type="AlphaFoldDB" id="A0A4Y2V660"/>
<evidence type="ECO:0000313" key="6">
    <source>
        <dbReference type="Proteomes" id="UP000499080"/>
    </source>
</evidence>
<protein>
    <submittedName>
        <fullName evidence="2">Uncharacterized protein</fullName>
    </submittedName>
</protein>